<dbReference type="GO" id="GO:0016746">
    <property type="term" value="F:acyltransferase activity"/>
    <property type="evidence" value="ECO:0007669"/>
    <property type="project" value="InterPro"/>
</dbReference>
<name>A0A316A7T5_9ACTN</name>
<dbReference type="InterPro" id="IPR055370">
    <property type="entry name" value="Lsr2_DNA-bd"/>
</dbReference>
<dbReference type="GO" id="GO:0003677">
    <property type="term" value="F:DNA binding"/>
    <property type="evidence" value="ECO:0007669"/>
    <property type="project" value="UniProtKB-KW"/>
</dbReference>
<proteinExistence type="predicted"/>
<dbReference type="InterPro" id="IPR042261">
    <property type="entry name" value="Lsr2-like_dimerization"/>
</dbReference>
<comment type="caution">
    <text evidence="4">The sequence shown here is derived from an EMBL/GenBank/DDBJ whole genome shotgun (WGS) entry which is preliminary data.</text>
</comment>
<sequence>MPPLNVPRAREADVARTMQVVLVDDLDGGPADQTVAFSLDGADYEIDLSAEHAAQLRDAFAVWVGHARRTTTTASRPARAASGAGIDVAAVRVWARENGHTVNERGRVPAALIQAYRAATGA</sequence>
<evidence type="ECO:0000313" key="4">
    <source>
        <dbReference type="EMBL" id="PWJ53288.1"/>
    </source>
</evidence>
<feature type="domain" description="Lsr2 dimerization" evidence="2">
    <location>
        <begin position="15"/>
        <end position="70"/>
    </location>
</feature>
<dbReference type="InterPro" id="IPR036625">
    <property type="entry name" value="E3-bd_dom_sf"/>
</dbReference>
<evidence type="ECO:0000259" key="2">
    <source>
        <dbReference type="Pfam" id="PF11774"/>
    </source>
</evidence>
<organism evidence="4 5">
    <name type="scientific">Quadrisphaera granulorum</name>
    <dbReference type="NCBI Taxonomy" id="317664"/>
    <lineage>
        <taxon>Bacteria</taxon>
        <taxon>Bacillati</taxon>
        <taxon>Actinomycetota</taxon>
        <taxon>Actinomycetes</taxon>
        <taxon>Kineosporiales</taxon>
        <taxon>Kineosporiaceae</taxon>
        <taxon>Quadrisphaera</taxon>
    </lineage>
</organism>
<dbReference type="Gene3D" id="3.30.60.230">
    <property type="entry name" value="Lsr2, dimerization domain"/>
    <property type="match status" value="1"/>
</dbReference>
<evidence type="ECO:0000313" key="5">
    <source>
        <dbReference type="Proteomes" id="UP000245469"/>
    </source>
</evidence>
<dbReference type="Gene3D" id="4.10.320.10">
    <property type="entry name" value="E3-binding domain"/>
    <property type="match status" value="1"/>
</dbReference>
<accession>A0A316A7T5</accession>
<keyword evidence="1" id="KW-0238">DNA-binding</keyword>
<dbReference type="Pfam" id="PF11774">
    <property type="entry name" value="Lsr2"/>
    <property type="match status" value="1"/>
</dbReference>
<dbReference type="Pfam" id="PF23359">
    <property type="entry name" value="Lsr2_DNA-bd"/>
    <property type="match status" value="1"/>
</dbReference>
<dbReference type="AlphaFoldDB" id="A0A316A7T5"/>
<protein>
    <submittedName>
        <fullName evidence="4">Lsr2 protein</fullName>
    </submittedName>
</protein>
<gene>
    <name evidence="4" type="ORF">BXY45_11346</name>
</gene>
<reference evidence="4 5" key="1">
    <citation type="submission" date="2018-03" db="EMBL/GenBank/DDBJ databases">
        <title>Genomic Encyclopedia of Archaeal and Bacterial Type Strains, Phase II (KMG-II): from individual species to whole genera.</title>
        <authorList>
            <person name="Goeker M."/>
        </authorList>
    </citation>
    <scope>NUCLEOTIDE SEQUENCE [LARGE SCALE GENOMIC DNA]</scope>
    <source>
        <strain evidence="4 5">DSM 44889</strain>
    </source>
</reference>
<keyword evidence="5" id="KW-1185">Reference proteome</keyword>
<dbReference type="Proteomes" id="UP000245469">
    <property type="component" value="Unassembled WGS sequence"/>
</dbReference>
<dbReference type="InterPro" id="IPR024412">
    <property type="entry name" value="Lsr2_dim_dom"/>
</dbReference>
<feature type="domain" description="Lsr2 DNA-binding" evidence="3">
    <location>
        <begin position="87"/>
        <end position="119"/>
    </location>
</feature>
<evidence type="ECO:0000256" key="1">
    <source>
        <dbReference type="ARBA" id="ARBA00023125"/>
    </source>
</evidence>
<evidence type="ECO:0000259" key="3">
    <source>
        <dbReference type="Pfam" id="PF23359"/>
    </source>
</evidence>
<dbReference type="EMBL" id="QGDQ01000013">
    <property type="protein sequence ID" value="PWJ53288.1"/>
    <property type="molecule type" value="Genomic_DNA"/>
</dbReference>